<dbReference type="PANTHER" id="PTHR43732:SF1">
    <property type="entry name" value="RIBOSE 5-PHOSPHATE ISOMERASE"/>
    <property type="match status" value="1"/>
</dbReference>
<protein>
    <submittedName>
        <fullName evidence="4">Ribose 5-phosphate isomerase B</fullName>
    </submittedName>
</protein>
<accession>A0A7Z1MEG9</accession>
<feature type="active site" description="Proton acceptor" evidence="3">
    <location>
        <position position="65"/>
    </location>
</feature>
<dbReference type="InterPro" id="IPR051812">
    <property type="entry name" value="SPI_LacAB/RpiB"/>
</dbReference>
<dbReference type="SUPFAM" id="SSF89623">
    <property type="entry name" value="Ribose/Galactose isomerase RpiB/AlsB"/>
    <property type="match status" value="1"/>
</dbReference>
<dbReference type="Pfam" id="PF02502">
    <property type="entry name" value="LacAB_rpiB"/>
    <property type="match status" value="1"/>
</dbReference>
<dbReference type="RefSeq" id="WP_010431394.1">
    <property type="nucleotide sequence ID" value="NZ_AP025481.1"/>
</dbReference>
<dbReference type="SMR" id="A0A7Z1MEG9"/>
<dbReference type="NCBIfam" id="NF004051">
    <property type="entry name" value="PRK05571.1"/>
    <property type="match status" value="1"/>
</dbReference>
<dbReference type="GO" id="GO:0016861">
    <property type="term" value="F:intramolecular oxidoreductase activity, interconverting aldoses and ketoses"/>
    <property type="evidence" value="ECO:0007669"/>
    <property type="project" value="UniProtKB-ARBA"/>
</dbReference>
<dbReference type="GeneID" id="50232350"/>
<proteinExistence type="inferred from homology"/>
<reference evidence="4" key="2">
    <citation type="journal article" date="2018" name="Nature">
        <title>A major lineage of non-tailed dsDNA viruses as unrecognized killers of marine bacteria.</title>
        <authorList>
            <person name="Kauffman K.M."/>
            <person name="Hussain F.A."/>
            <person name="Yang J."/>
            <person name="Arevalo P."/>
            <person name="Brown J.M."/>
            <person name="Chang W.K."/>
            <person name="VanInsberghe D."/>
            <person name="Elsherbini J."/>
            <person name="Sharma R.S."/>
            <person name="Cutler M.B."/>
            <person name="Kelly L."/>
            <person name="Polz M.F."/>
        </authorList>
    </citation>
    <scope>NUCLEOTIDE SEQUENCE</scope>
    <source>
        <strain evidence="4">10N.222.46.E12</strain>
    </source>
</reference>
<reference evidence="4" key="1">
    <citation type="submission" date="2016-07" db="EMBL/GenBank/DDBJ databases">
        <authorList>
            <person name="Kauffman K."/>
            <person name="Arevalo P."/>
            <person name="Polz M.F."/>
        </authorList>
    </citation>
    <scope>NUCLEOTIDE SEQUENCE</scope>
    <source>
        <strain evidence="4">10N.222.46.E12</strain>
    </source>
</reference>
<dbReference type="PANTHER" id="PTHR43732">
    <property type="entry name" value="RIBOSE 5-PHOSPHATE ISOMERASE-RELATED"/>
    <property type="match status" value="1"/>
</dbReference>
<dbReference type="InterPro" id="IPR036569">
    <property type="entry name" value="RpiB_LacA_LacB_sf"/>
</dbReference>
<dbReference type="GO" id="GO:0005975">
    <property type="term" value="P:carbohydrate metabolic process"/>
    <property type="evidence" value="ECO:0007669"/>
    <property type="project" value="InterPro"/>
</dbReference>
<dbReference type="EMBL" id="MDBS01000067">
    <property type="protein sequence ID" value="PMP23933.1"/>
    <property type="molecule type" value="Genomic_DNA"/>
</dbReference>
<dbReference type="NCBIfam" id="TIGR00689">
    <property type="entry name" value="rpiB_lacA_lacB"/>
    <property type="match status" value="1"/>
</dbReference>
<dbReference type="InterPro" id="IPR004785">
    <property type="entry name" value="RpiB"/>
</dbReference>
<dbReference type="Gene3D" id="3.40.1400.10">
    <property type="entry name" value="Sugar-phosphate isomerase, RpiB/LacA/LacB"/>
    <property type="match status" value="1"/>
</dbReference>
<comment type="caution">
    <text evidence="4">The sequence shown here is derived from an EMBL/GenBank/DDBJ whole genome shotgun (WGS) entry which is preliminary data.</text>
</comment>
<organism evidence="4">
    <name type="scientific">Vibrio cyclitrophicus</name>
    <dbReference type="NCBI Taxonomy" id="47951"/>
    <lineage>
        <taxon>Bacteria</taxon>
        <taxon>Pseudomonadati</taxon>
        <taxon>Pseudomonadota</taxon>
        <taxon>Gammaproteobacteria</taxon>
        <taxon>Vibrionales</taxon>
        <taxon>Vibrionaceae</taxon>
        <taxon>Vibrio</taxon>
    </lineage>
</organism>
<dbReference type="PIRSF" id="PIRSF005384">
    <property type="entry name" value="RpiB_LacA_B"/>
    <property type="match status" value="1"/>
</dbReference>
<dbReference type="NCBIfam" id="TIGR01120">
    <property type="entry name" value="rpiB"/>
    <property type="match status" value="1"/>
</dbReference>
<evidence type="ECO:0000256" key="2">
    <source>
        <dbReference type="ARBA" id="ARBA00023235"/>
    </source>
</evidence>
<evidence type="ECO:0000256" key="1">
    <source>
        <dbReference type="ARBA" id="ARBA00008754"/>
    </source>
</evidence>
<sequence>MKVAIGNDHAGLELKQKLVTHIENKGHTVIDMGTGNKERTHSALYADKVTKLVKLKRVDMGILICGTGVGMNICANKVNGIRAVMGFESHTVEQARRHNDTNVLTLGALTIEPTLAIKLVDIWLETEFDDSETRRYRLHLIEKIEIDQNESDI</sequence>
<name>A0A7Z1MEG9_9VIBR</name>
<gene>
    <name evidence="4" type="ORF">BCS90_03680</name>
</gene>
<dbReference type="AlphaFoldDB" id="A0A7Z1MEG9"/>
<comment type="similarity">
    <text evidence="1">Belongs to the LacAB/RpiB family.</text>
</comment>
<feature type="active site" description="Proton donor" evidence="3">
    <location>
        <position position="98"/>
    </location>
</feature>
<dbReference type="InterPro" id="IPR003500">
    <property type="entry name" value="RpiB_LacA_LacB"/>
</dbReference>
<evidence type="ECO:0000256" key="3">
    <source>
        <dbReference type="PIRSR" id="PIRSR005384-1"/>
    </source>
</evidence>
<keyword evidence="2 4" id="KW-0413">Isomerase</keyword>
<evidence type="ECO:0000313" key="4">
    <source>
        <dbReference type="EMBL" id="PMP23933.1"/>
    </source>
</evidence>